<evidence type="ECO:0000313" key="3">
    <source>
        <dbReference type="EMBL" id="MDU0241712.1"/>
    </source>
</evidence>
<proteinExistence type="predicted"/>
<keyword evidence="1" id="KW-0175">Coiled coil</keyword>
<evidence type="ECO:0000256" key="2">
    <source>
        <dbReference type="SAM" id="SignalP"/>
    </source>
</evidence>
<dbReference type="RefSeq" id="WP_117463282.1">
    <property type="nucleotide sequence ID" value="NZ_CAXUDV010000049.1"/>
</dbReference>
<evidence type="ECO:0000313" key="4">
    <source>
        <dbReference type="Proteomes" id="UP001181239"/>
    </source>
</evidence>
<evidence type="ECO:0000256" key="1">
    <source>
        <dbReference type="SAM" id="Coils"/>
    </source>
</evidence>
<dbReference type="Proteomes" id="UP001181239">
    <property type="component" value="Unassembled WGS sequence"/>
</dbReference>
<name>A0AAE4L5B7_PHOVU</name>
<protein>
    <submittedName>
        <fullName evidence="3">Uncharacterized protein</fullName>
    </submittedName>
</protein>
<keyword evidence="2" id="KW-0732">Signal</keyword>
<reference evidence="3" key="1">
    <citation type="submission" date="2023-10" db="EMBL/GenBank/DDBJ databases">
        <title>Genome of Potential pathogenic bacteria in Crohn's disease.</title>
        <authorList>
            <person name="Rodriguez-Palacios A."/>
        </authorList>
    </citation>
    <scope>NUCLEOTIDE SEQUENCE</scope>
    <source>
        <strain evidence="3">CavFT-hAR11</strain>
    </source>
</reference>
<sequence>MRRFILITILAIAYCFPFQAQNINVDKETLAAMEIAFQTNSLIESQHNQNLLKIRQSYKGAEVAAAGIYFVKHLDRKALTNVNIWSSDENYYYKRIYNIVSRGIIPKTIDVAKLMVKDPSTAIYWGSYLVKTTQDVKSLCQQFESVVTNGKLSFKDLPFLEIADQFKQVFDITKLGEVDWKTTFEAISDDIQNSFTKENFMADIENLVVKGAALAASGFNSNLNKLLQGTSFGGTFQDKIGDIITLAGNANDMFSNMKDKSALEIVNQFAGKDNIEDLFDLSDYNTTQWADDFTSAANGQFYTQRVYIYREEKSTDLICDYKAPTDQSSVLKSDHWYRFFPKKSENFFPNESQQEDILRNSENQAGWSRKKVEQLNQENIGKGYRYEFFKNLNEKIIEIKDPIISRVFIIKAYAYDIQVYKYTDIKEVVYEEIFDSYKMDRNTFMAMMNARLEQYNLNGDHTDISNPDDLNNPEPEKNYTYKIGYDERKYYEATTDRDIQGASSATFLVTCSDGGVLGKGSTSYKCRSCGKTVNDHTRQCAMKTTLGNETEITENIAELKKQAESMRSEANVLQKELDELNKEYDQIRRKLNSATTTEERDKYREQLNKIQETIKEKQLKYDGLRHSITSVEQAIIEAEEGEQVQTDDYNRIPQIMKSMKSAYEIAWSEEGHWEGDSFIRKGTMGGKDFSDVTFKATVKIARKPKYFLGIKIHRAIVQIDWELTSSWSETTIAEEMDLDPNRPEAENSKLVNDKLSQLAQQHPNCEVTVELYKTPEVEKDDTPDVKHLLWASDRLDIARDIEARLSDIHTQLVLIEKFLHYKYTVKDWFLSFIPKLNADKDRKLNIAEQCHKRWMITGGVKPDAATTQIQN</sequence>
<feature type="signal peptide" evidence="2">
    <location>
        <begin position="1"/>
        <end position="20"/>
    </location>
</feature>
<comment type="caution">
    <text evidence="3">The sequence shown here is derived from an EMBL/GenBank/DDBJ whole genome shotgun (WGS) entry which is preliminary data.</text>
</comment>
<feature type="coiled-coil region" evidence="1">
    <location>
        <begin position="549"/>
        <end position="627"/>
    </location>
</feature>
<organism evidence="3 4">
    <name type="scientific">Phocaeicola vulgatus</name>
    <name type="common">Bacteroides vulgatus</name>
    <dbReference type="NCBI Taxonomy" id="821"/>
    <lineage>
        <taxon>Bacteria</taxon>
        <taxon>Pseudomonadati</taxon>
        <taxon>Bacteroidota</taxon>
        <taxon>Bacteroidia</taxon>
        <taxon>Bacteroidales</taxon>
        <taxon>Bacteroidaceae</taxon>
        <taxon>Phocaeicola</taxon>
    </lineage>
</organism>
<dbReference type="AlphaFoldDB" id="A0AAE4L5B7"/>
<dbReference type="EMBL" id="JAWDET010000006">
    <property type="protein sequence ID" value="MDU0241712.1"/>
    <property type="molecule type" value="Genomic_DNA"/>
</dbReference>
<gene>
    <name evidence="3" type="ORF">RVH43_14030</name>
</gene>
<accession>A0AAE4L5B7</accession>
<feature type="chain" id="PRO_5041968375" evidence="2">
    <location>
        <begin position="21"/>
        <end position="871"/>
    </location>
</feature>